<comment type="caution">
    <text evidence="1">The sequence shown here is derived from an EMBL/GenBank/DDBJ whole genome shotgun (WGS) entry which is preliminary data.</text>
</comment>
<evidence type="ECO:0000313" key="2">
    <source>
        <dbReference type="Proteomes" id="UP000708208"/>
    </source>
</evidence>
<dbReference type="Proteomes" id="UP000708208">
    <property type="component" value="Unassembled WGS sequence"/>
</dbReference>
<keyword evidence="2" id="KW-1185">Reference proteome</keyword>
<accession>A0A8J2PH85</accession>
<gene>
    <name evidence="1" type="ORF">AFUS01_LOCUS25624</name>
</gene>
<evidence type="ECO:0000313" key="1">
    <source>
        <dbReference type="EMBL" id="CAG7787105.1"/>
    </source>
</evidence>
<reference evidence="1" key="1">
    <citation type="submission" date="2021-06" db="EMBL/GenBank/DDBJ databases">
        <authorList>
            <person name="Hodson N. C."/>
            <person name="Mongue J. A."/>
            <person name="Jaron S. K."/>
        </authorList>
    </citation>
    <scope>NUCLEOTIDE SEQUENCE</scope>
</reference>
<dbReference type="EMBL" id="CAJVCH010331657">
    <property type="protein sequence ID" value="CAG7787105.1"/>
    <property type="molecule type" value="Genomic_DNA"/>
</dbReference>
<organism evidence="1 2">
    <name type="scientific">Allacma fusca</name>
    <dbReference type="NCBI Taxonomy" id="39272"/>
    <lineage>
        <taxon>Eukaryota</taxon>
        <taxon>Metazoa</taxon>
        <taxon>Ecdysozoa</taxon>
        <taxon>Arthropoda</taxon>
        <taxon>Hexapoda</taxon>
        <taxon>Collembola</taxon>
        <taxon>Symphypleona</taxon>
        <taxon>Sminthuridae</taxon>
        <taxon>Allacma</taxon>
    </lineage>
</organism>
<proteinExistence type="predicted"/>
<dbReference type="AlphaFoldDB" id="A0A8J2PH85"/>
<protein>
    <submittedName>
        <fullName evidence="1">Uncharacterized protein</fullName>
    </submittedName>
</protein>
<sequence>WNPPGPYQQGYNEYLPHSYPSNFPVGSNPSGSQIRGSYVLAPTQLPQKEGKCIKTSVQATQNQGSYVLAPTRVAHIDEKCVPCRDVISTLQRFEQFIRESRAIKIRHAMLNNCSTGAEDGNGWKDSEFIPFNISSRYDVS</sequence>
<name>A0A8J2PH85_9HEXA</name>
<feature type="non-terminal residue" evidence="1">
    <location>
        <position position="1"/>
    </location>
</feature>